<dbReference type="GO" id="GO:0000139">
    <property type="term" value="C:Golgi membrane"/>
    <property type="evidence" value="ECO:0007669"/>
    <property type="project" value="UniProtKB-SubCell"/>
</dbReference>
<evidence type="ECO:0000256" key="2">
    <source>
        <dbReference type="ARBA" id="ARBA00004477"/>
    </source>
</evidence>
<keyword evidence="5" id="KW-0813">Transport</keyword>
<dbReference type="InterPro" id="IPR030456">
    <property type="entry name" value="TF_fork_head_CS_2"/>
</dbReference>
<evidence type="ECO:0000256" key="3">
    <source>
        <dbReference type="ARBA" id="ARBA00004653"/>
    </source>
</evidence>
<evidence type="ECO:0000256" key="1">
    <source>
        <dbReference type="ARBA" id="ARBA00004123"/>
    </source>
</evidence>
<dbReference type="PROSITE" id="PS50039">
    <property type="entry name" value="FORK_HEAD_3"/>
    <property type="match status" value="1"/>
</dbReference>
<dbReference type="PANTHER" id="PTHR14083:SF2">
    <property type="entry name" value="PROTEIN YIF1A"/>
    <property type="match status" value="1"/>
</dbReference>
<evidence type="ECO:0000256" key="13">
    <source>
        <dbReference type="PROSITE-ProRule" id="PRU00089"/>
    </source>
</evidence>
<feature type="transmembrane region" description="Helical" evidence="14">
    <location>
        <begin position="123"/>
        <end position="149"/>
    </location>
</feature>
<evidence type="ECO:0000256" key="10">
    <source>
        <dbReference type="ARBA" id="ARBA00023034"/>
    </source>
</evidence>
<keyword evidence="17" id="KW-1185">Reference proteome</keyword>
<evidence type="ECO:0000256" key="12">
    <source>
        <dbReference type="ARBA" id="ARBA00023136"/>
    </source>
</evidence>
<feature type="DNA-binding region" description="Fork-head" evidence="13">
    <location>
        <begin position="383"/>
        <end position="474"/>
    </location>
</feature>
<keyword evidence="9 14" id="KW-1133">Transmembrane helix</keyword>
<feature type="transmembrane region" description="Helical" evidence="14">
    <location>
        <begin position="95"/>
        <end position="116"/>
    </location>
</feature>
<gene>
    <name evidence="16" type="ORF">KC01_LOCUS39831</name>
</gene>
<evidence type="ECO:0000256" key="7">
    <source>
        <dbReference type="ARBA" id="ARBA00022824"/>
    </source>
</evidence>
<dbReference type="GO" id="GO:0006888">
    <property type="term" value="P:endoplasmic reticulum to Golgi vesicle-mediated transport"/>
    <property type="evidence" value="ECO:0007669"/>
    <property type="project" value="InterPro"/>
</dbReference>
<evidence type="ECO:0000256" key="4">
    <source>
        <dbReference type="ARBA" id="ARBA00009727"/>
    </source>
</evidence>
<name>A0AAV2MK56_KNICA</name>
<evidence type="ECO:0000256" key="6">
    <source>
        <dbReference type="ARBA" id="ARBA00022692"/>
    </source>
</evidence>
<keyword evidence="12 14" id="KW-0472">Membrane</keyword>
<evidence type="ECO:0000256" key="14">
    <source>
        <dbReference type="SAM" id="Phobius"/>
    </source>
</evidence>
<dbReference type="SMART" id="SM00339">
    <property type="entry name" value="FH"/>
    <property type="match status" value="1"/>
</dbReference>
<sequence>MQGGPDPNSLFTDPMANVAMMYGSSLANQGKDMVNKEISRFMSVNKLKYFFAVDTKYVVKKLMILMFPYTHQDWEVRYHRDTPLTPRQDVNAPDLYIPTMAFITYILLAGMALGIQKRFSPEVLGLCASTALVWIIIEVLVMLLSLYLLTVHSDLSTFDLVAYSGYKYVGMIFTVLCGLIFGSDGYYVALAWSSCALMFFIVRSLKMKIVPSTDSMGMGGGDCKTPKIFTCYVCSSHLPTGVLIGQLGTILSAMMEPSAYSLLSLSPNPTSQTEPFSSSPHHTCPSSRLLLPLSPISFPPSPNSLSPAAAESVHSSSLLSYCAAQAIEEQCAQNMSPASDQDDLTCLSWLHQRCNLLPYQPLHKVPLLPLNESTGSAPSASSKPPYSFSSLIFMAIEDSPGKKLPVKDIYEWIVKNFPYYKTATGGWRNSVRHNLSLSKSFCRIQRDKSQSVGKGSLWCVCPEYRPGLLEVLRKTHSYHSTNSNLLNKPELFEEGDYSCLSICDTVEISDSLSNSILLSNSQSLSTDISSFSESHTCHLSPSHEELVTMESVDYQQEEVCEEKDPLSDCGYIELHYYHTQEYLVLPGDHELDLETVEILQLDAEAQEAAGSLLDLAGGGY</sequence>
<feature type="domain" description="Fork-head" evidence="15">
    <location>
        <begin position="383"/>
        <end position="474"/>
    </location>
</feature>
<keyword evidence="10" id="KW-0333">Golgi apparatus</keyword>
<dbReference type="GO" id="GO:0030134">
    <property type="term" value="C:COPII-coated ER to Golgi transport vesicle"/>
    <property type="evidence" value="ECO:0007669"/>
    <property type="project" value="TreeGrafter"/>
</dbReference>
<keyword evidence="11 13" id="KW-0238">DNA-binding</keyword>
<evidence type="ECO:0000313" key="17">
    <source>
        <dbReference type="Proteomes" id="UP001497482"/>
    </source>
</evidence>
<dbReference type="GO" id="GO:0005634">
    <property type="term" value="C:nucleus"/>
    <property type="evidence" value="ECO:0007669"/>
    <property type="project" value="UniProtKB-SubCell"/>
</dbReference>
<reference evidence="16 17" key="1">
    <citation type="submission" date="2024-04" db="EMBL/GenBank/DDBJ databases">
        <authorList>
            <person name="Waldvogel A.-M."/>
            <person name="Schoenle A."/>
        </authorList>
    </citation>
    <scope>NUCLEOTIDE SEQUENCE [LARGE SCALE GENOMIC DNA]</scope>
</reference>
<keyword evidence="6 14" id="KW-0812">Transmembrane</keyword>
<dbReference type="InterPro" id="IPR001766">
    <property type="entry name" value="Fork_head_dom"/>
</dbReference>
<dbReference type="Pfam" id="PF00250">
    <property type="entry name" value="Forkhead"/>
    <property type="match status" value="1"/>
</dbReference>
<dbReference type="Gene3D" id="1.10.10.10">
    <property type="entry name" value="Winged helix-like DNA-binding domain superfamily/Winged helix DNA-binding domain"/>
    <property type="match status" value="1"/>
</dbReference>
<dbReference type="GO" id="GO:0043565">
    <property type="term" value="F:sequence-specific DNA binding"/>
    <property type="evidence" value="ECO:0007669"/>
    <property type="project" value="InterPro"/>
</dbReference>
<dbReference type="PRINTS" id="PR00053">
    <property type="entry name" value="FORKHEAD"/>
</dbReference>
<evidence type="ECO:0000256" key="5">
    <source>
        <dbReference type="ARBA" id="ARBA00022448"/>
    </source>
</evidence>
<accession>A0AAV2MK56</accession>
<dbReference type="InterPro" id="IPR036388">
    <property type="entry name" value="WH-like_DNA-bd_sf"/>
</dbReference>
<dbReference type="InterPro" id="IPR005578">
    <property type="entry name" value="Yif1_fam"/>
</dbReference>
<comment type="subcellular location">
    <subcellularLocation>
        <location evidence="2">Endoplasmic reticulum membrane</location>
        <topology evidence="2">Multi-pass membrane protein</topology>
    </subcellularLocation>
    <subcellularLocation>
        <location evidence="3">Golgi apparatus membrane</location>
        <topology evidence="3">Multi-pass membrane protein</topology>
    </subcellularLocation>
    <subcellularLocation>
        <location evidence="1 13">Nucleus</location>
    </subcellularLocation>
</comment>
<dbReference type="GO" id="GO:0005789">
    <property type="term" value="C:endoplasmic reticulum membrane"/>
    <property type="evidence" value="ECO:0007669"/>
    <property type="project" value="UniProtKB-SubCell"/>
</dbReference>
<dbReference type="PROSITE" id="PS00658">
    <property type="entry name" value="FORK_HEAD_2"/>
    <property type="match status" value="1"/>
</dbReference>
<organism evidence="16 17">
    <name type="scientific">Knipowitschia caucasica</name>
    <name type="common">Caucasian dwarf goby</name>
    <name type="synonym">Pomatoschistus caucasicus</name>
    <dbReference type="NCBI Taxonomy" id="637954"/>
    <lineage>
        <taxon>Eukaryota</taxon>
        <taxon>Metazoa</taxon>
        <taxon>Chordata</taxon>
        <taxon>Craniata</taxon>
        <taxon>Vertebrata</taxon>
        <taxon>Euteleostomi</taxon>
        <taxon>Actinopterygii</taxon>
        <taxon>Neopterygii</taxon>
        <taxon>Teleostei</taxon>
        <taxon>Neoteleostei</taxon>
        <taxon>Acanthomorphata</taxon>
        <taxon>Gobiaria</taxon>
        <taxon>Gobiiformes</taxon>
        <taxon>Gobioidei</taxon>
        <taxon>Gobiidae</taxon>
        <taxon>Gobiinae</taxon>
        <taxon>Knipowitschia</taxon>
    </lineage>
</organism>
<dbReference type="GO" id="GO:0003700">
    <property type="term" value="F:DNA-binding transcription factor activity"/>
    <property type="evidence" value="ECO:0007669"/>
    <property type="project" value="InterPro"/>
</dbReference>
<dbReference type="PROSITE" id="PS00657">
    <property type="entry name" value="FORK_HEAD_1"/>
    <property type="match status" value="1"/>
</dbReference>
<evidence type="ECO:0000256" key="8">
    <source>
        <dbReference type="ARBA" id="ARBA00022927"/>
    </source>
</evidence>
<dbReference type="SUPFAM" id="SSF46785">
    <property type="entry name" value="Winged helix' DNA-binding domain"/>
    <property type="match status" value="1"/>
</dbReference>
<keyword evidence="13" id="KW-0539">Nucleus</keyword>
<dbReference type="Pfam" id="PF03878">
    <property type="entry name" value="YIF1"/>
    <property type="match status" value="1"/>
</dbReference>
<dbReference type="InterPro" id="IPR018122">
    <property type="entry name" value="TF_fork_head_CS_1"/>
</dbReference>
<dbReference type="Proteomes" id="UP001497482">
    <property type="component" value="Chromosome 8"/>
</dbReference>
<dbReference type="GO" id="GO:0015031">
    <property type="term" value="P:protein transport"/>
    <property type="evidence" value="ECO:0007669"/>
    <property type="project" value="UniProtKB-KW"/>
</dbReference>
<dbReference type="GO" id="GO:0005793">
    <property type="term" value="C:endoplasmic reticulum-Golgi intermediate compartment"/>
    <property type="evidence" value="ECO:0007669"/>
    <property type="project" value="TreeGrafter"/>
</dbReference>
<dbReference type="InterPro" id="IPR036390">
    <property type="entry name" value="WH_DNA-bd_sf"/>
</dbReference>
<dbReference type="AlphaFoldDB" id="A0AAV2MK56"/>
<keyword evidence="8" id="KW-0653">Protein transport</keyword>
<evidence type="ECO:0000256" key="11">
    <source>
        <dbReference type="ARBA" id="ARBA00023125"/>
    </source>
</evidence>
<comment type="similarity">
    <text evidence="4">Belongs to the YIF1 family.</text>
</comment>
<evidence type="ECO:0000313" key="16">
    <source>
        <dbReference type="EMBL" id="CAL1613657.1"/>
    </source>
</evidence>
<proteinExistence type="inferred from homology"/>
<keyword evidence="7" id="KW-0256">Endoplasmic reticulum</keyword>
<evidence type="ECO:0000256" key="9">
    <source>
        <dbReference type="ARBA" id="ARBA00022989"/>
    </source>
</evidence>
<dbReference type="EMBL" id="OZ035830">
    <property type="protein sequence ID" value="CAL1613657.1"/>
    <property type="molecule type" value="Genomic_DNA"/>
</dbReference>
<dbReference type="PANTHER" id="PTHR14083">
    <property type="entry name" value="YIP1 INTERACTING FACTOR HOMOLOG YIF1 PROTEIN"/>
    <property type="match status" value="1"/>
</dbReference>
<evidence type="ECO:0000259" key="15">
    <source>
        <dbReference type="PROSITE" id="PS50039"/>
    </source>
</evidence>
<feature type="transmembrane region" description="Helical" evidence="14">
    <location>
        <begin position="169"/>
        <end position="202"/>
    </location>
</feature>
<protein>
    <recommendedName>
        <fullName evidence="15">Fork-head domain-containing protein</fullName>
    </recommendedName>
</protein>